<evidence type="ECO:0000313" key="4">
    <source>
        <dbReference type="Proteomes" id="UP000002420"/>
    </source>
</evidence>
<reference evidence="3 4" key="1">
    <citation type="submission" date="2008-05" db="EMBL/GenBank/DDBJ databases">
        <title>Complete sequence of chromosome of Geobacter lovleyi SZ.</title>
        <authorList>
            <consortium name="US DOE Joint Genome Institute"/>
            <person name="Lucas S."/>
            <person name="Copeland A."/>
            <person name="Lapidus A."/>
            <person name="Glavina del Rio T."/>
            <person name="Dalin E."/>
            <person name="Tice H."/>
            <person name="Bruce D."/>
            <person name="Goodwin L."/>
            <person name="Pitluck S."/>
            <person name="Chertkov O."/>
            <person name="Meincke L."/>
            <person name="Brettin T."/>
            <person name="Detter J.C."/>
            <person name="Han C."/>
            <person name="Tapia R."/>
            <person name="Kuske C.R."/>
            <person name="Schmutz J."/>
            <person name="Larimer F."/>
            <person name="Land M."/>
            <person name="Hauser L."/>
            <person name="Kyrpides N."/>
            <person name="Mikhailova N."/>
            <person name="Sung Y."/>
            <person name="Fletcher K.E."/>
            <person name="Ritalahti K.M."/>
            <person name="Loeffler F.E."/>
            <person name="Richardson P."/>
        </authorList>
    </citation>
    <scope>NUCLEOTIDE SEQUENCE [LARGE SCALE GENOMIC DNA]</scope>
    <source>
        <strain evidence="4">ATCC BAA-1151 / DSM 17278 / SZ</strain>
    </source>
</reference>
<feature type="transmembrane region" description="Helical" evidence="2">
    <location>
        <begin position="103"/>
        <end position="123"/>
    </location>
</feature>
<dbReference type="EMBL" id="CP001089">
    <property type="protein sequence ID" value="ACD96057.1"/>
    <property type="molecule type" value="Genomic_DNA"/>
</dbReference>
<organism evidence="3 4">
    <name type="scientific">Trichlorobacter lovleyi (strain ATCC BAA-1151 / DSM 17278 / SZ)</name>
    <name type="common">Geobacter lovleyi</name>
    <dbReference type="NCBI Taxonomy" id="398767"/>
    <lineage>
        <taxon>Bacteria</taxon>
        <taxon>Pseudomonadati</taxon>
        <taxon>Thermodesulfobacteriota</taxon>
        <taxon>Desulfuromonadia</taxon>
        <taxon>Geobacterales</taxon>
        <taxon>Geobacteraceae</taxon>
        <taxon>Trichlorobacter</taxon>
    </lineage>
</organism>
<dbReference type="AlphaFoldDB" id="B3E570"/>
<name>B3E570_TRIL1</name>
<feature type="region of interest" description="Disordered" evidence="1">
    <location>
        <begin position="1"/>
        <end position="27"/>
    </location>
</feature>
<evidence type="ECO:0000256" key="2">
    <source>
        <dbReference type="SAM" id="Phobius"/>
    </source>
</evidence>
<sequence>MKENCPSNYDERNTAMNQASEKDNRDQQIGRSIAAAIQQQQTVPACLSDEQLASLLDNRLPSGERERCLAHIAACDSCLARYTMAASLLKEAPQAVKASPGRGFLYGGLAVAAVALLAIGLVVQQHPGKRVGQVQTAGHNTIGGINTASSETARLHQRLKIWSEETIKSVEAKQYDKIDKNLPASLQQEARSLGDAALADKLEPLVKHLSEAKDTEEWYGALGTLLKGML</sequence>
<dbReference type="Proteomes" id="UP000002420">
    <property type="component" value="Chromosome"/>
</dbReference>
<evidence type="ECO:0008006" key="5">
    <source>
        <dbReference type="Google" id="ProtNLM"/>
    </source>
</evidence>
<dbReference type="KEGG" id="glo:Glov_2341"/>
<gene>
    <name evidence="3" type="ordered locus">Glov_2341</name>
</gene>
<feature type="compositionally biased region" description="Basic and acidic residues" evidence="1">
    <location>
        <begin position="1"/>
        <end position="13"/>
    </location>
</feature>
<dbReference type="STRING" id="398767.Glov_2341"/>
<proteinExistence type="predicted"/>
<evidence type="ECO:0000256" key="1">
    <source>
        <dbReference type="SAM" id="MobiDB-lite"/>
    </source>
</evidence>
<keyword evidence="2" id="KW-0472">Membrane</keyword>
<keyword evidence="4" id="KW-1185">Reference proteome</keyword>
<evidence type="ECO:0000313" key="3">
    <source>
        <dbReference type="EMBL" id="ACD96057.1"/>
    </source>
</evidence>
<keyword evidence="2" id="KW-1133">Transmembrane helix</keyword>
<dbReference type="OrthoDB" id="3743969at2"/>
<dbReference type="RefSeq" id="WP_012470390.1">
    <property type="nucleotide sequence ID" value="NC_010814.1"/>
</dbReference>
<keyword evidence="2" id="KW-0812">Transmembrane</keyword>
<dbReference type="HOGENOM" id="CLU_1203442_0_0_7"/>
<accession>B3E570</accession>
<protein>
    <recommendedName>
        <fullName evidence="5">Zinc-finger domain-containing protein</fullName>
    </recommendedName>
</protein>